<name>A0A426V3X9_9ACTN</name>
<feature type="domain" description="DUF4440" evidence="1">
    <location>
        <begin position="13"/>
        <end position="113"/>
    </location>
</feature>
<comment type="caution">
    <text evidence="2">The sequence shown here is derived from an EMBL/GenBank/DDBJ whole genome shotgun (WGS) entry which is preliminary data.</text>
</comment>
<proteinExistence type="predicted"/>
<evidence type="ECO:0000313" key="3">
    <source>
        <dbReference type="Proteomes" id="UP000277256"/>
    </source>
</evidence>
<dbReference type="OrthoDB" id="8114763at2"/>
<dbReference type="SUPFAM" id="SSF54427">
    <property type="entry name" value="NTF2-like"/>
    <property type="match status" value="1"/>
</dbReference>
<evidence type="ECO:0000313" key="2">
    <source>
        <dbReference type="EMBL" id="RRS01545.1"/>
    </source>
</evidence>
<dbReference type="RefSeq" id="WP_125246022.1">
    <property type="nucleotide sequence ID" value="NZ_RSEB01000001.1"/>
</dbReference>
<dbReference type="Gene3D" id="3.10.450.50">
    <property type="match status" value="1"/>
</dbReference>
<accession>A0A426V3X9</accession>
<dbReference type="Proteomes" id="UP000277256">
    <property type="component" value="Unassembled WGS sequence"/>
</dbReference>
<gene>
    <name evidence="2" type="ORF">EIW28_01895</name>
</gene>
<dbReference type="InterPro" id="IPR032710">
    <property type="entry name" value="NTF2-like_dom_sf"/>
</dbReference>
<protein>
    <submittedName>
        <fullName evidence="2">Nuclear transport factor 2 family protein</fullName>
    </submittedName>
</protein>
<keyword evidence="3" id="KW-1185">Reference proteome</keyword>
<dbReference type="InterPro" id="IPR027843">
    <property type="entry name" value="DUF4440"/>
</dbReference>
<organism evidence="2 3">
    <name type="scientific">Glycomyces terrestris</name>
    <dbReference type="NCBI Taxonomy" id="2493553"/>
    <lineage>
        <taxon>Bacteria</taxon>
        <taxon>Bacillati</taxon>
        <taxon>Actinomycetota</taxon>
        <taxon>Actinomycetes</taxon>
        <taxon>Glycomycetales</taxon>
        <taxon>Glycomycetaceae</taxon>
        <taxon>Glycomyces</taxon>
    </lineage>
</organism>
<sequence length="121" mass="12937">MSIESEVGAVAVAFDAALVRNDADEIAGFLADDWVYVGPDGMVTKAELTAWIASGRLAHHSMAAAGPERTLAAGDALLVTARRRSTGSWEGEPYATDEWISDLWVRSGDSWRCALTQKTPA</sequence>
<dbReference type="AlphaFoldDB" id="A0A426V3X9"/>
<reference evidence="2 3" key="1">
    <citation type="submission" date="2018-12" db="EMBL/GenBank/DDBJ databases">
        <title>Glycomyces sp. YIM 121974 draft genome.</title>
        <authorList>
            <person name="Li Q."/>
        </authorList>
    </citation>
    <scope>NUCLEOTIDE SEQUENCE [LARGE SCALE GENOMIC DNA]</scope>
    <source>
        <strain evidence="2 3">YIM 121974</strain>
    </source>
</reference>
<dbReference type="EMBL" id="RSEB01000001">
    <property type="protein sequence ID" value="RRS01545.1"/>
    <property type="molecule type" value="Genomic_DNA"/>
</dbReference>
<evidence type="ECO:0000259" key="1">
    <source>
        <dbReference type="Pfam" id="PF14534"/>
    </source>
</evidence>
<dbReference type="Pfam" id="PF14534">
    <property type="entry name" value="DUF4440"/>
    <property type="match status" value="1"/>
</dbReference>